<reference evidence="8 9" key="1">
    <citation type="submission" date="2024-08" db="EMBL/GenBank/DDBJ databases">
        <title>Insights into the chromosomal genome structure of Flemingia macrophylla.</title>
        <authorList>
            <person name="Ding Y."/>
            <person name="Zhao Y."/>
            <person name="Bi W."/>
            <person name="Wu M."/>
            <person name="Zhao G."/>
            <person name="Gong Y."/>
            <person name="Li W."/>
            <person name="Zhang P."/>
        </authorList>
    </citation>
    <scope>NUCLEOTIDE SEQUENCE [LARGE SCALE GENOMIC DNA]</scope>
    <source>
        <strain evidence="8">DYQJB</strain>
        <tissue evidence="8">Leaf</tissue>
    </source>
</reference>
<feature type="domain" description="AN1-type" evidence="7">
    <location>
        <begin position="96"/>
        <end position="142"/>
    </location>
</feature>
<dbReference type="InterPro" id="IPR050652">
    <property type="entry name" value="AN1_A20_ZnFinger"/>
</dbReference>
<organism evidence="8 9">
    <name type="scientific">Flemingia macrophylla</name>
    <dbReference type="NCBI Taxonomy" id="520843"/>
    <lineage>
        <taxon>Eukaryota</taxon>
        <taxon>Viridiplantae</taxon>
        <taxon>Streptophyta</taxon>
        <taxon>Embryophyta</taxon>
        <taxon>Tracheophyta</taxon>
        <taxon>Spermatophyta</taxon>
        <taxon>Magnoliopsida</taxon>
        <taxon>eudicotyledons</taxon>
        <taxon>Gunneridae</taxon>
        <taxon>Pentapetalae</taxon>
        <taxon>rosids</taxon>
        <taxon>fabids</taxon>
        <taxon>Fabales</taxon>
        <taxon>Fabaceae</taxon>
        <taxon>Papilionoideae</taxon>
        <taxon>50 kb inversion clade</taxon>
        <taxon>NPAAA clade</taxon>
        <taxon>indigoferoid/millettioid clade</taxon>
        <taxon>Phaseoleae</taxon>
        <taxon>Flemingia</taxon>
    </lineage>
</organism>
<evidence type="ECO:0000313" key="9">
    <source>
        <dbReference type="Proteomes" id="UP001603857"/>
    </source>
</evidence>
<evidence type="ECO:0000259" key="6">
    <source>
        <dbReference type="PROSITE" id="PS51036"/>
    </source>
</evidence>
<keyword evidence="3 5" id="KW-0863">Zinc-finger</keyword>
<dbReference type="GO" id="GO:0008270">
    <property type="term" value="F:zinc ion binding"/>
    <property type="evidence" value="ECO:0007669"/>
    <property type="project" value="UniProtKB-KW"/>
</dbReference>
<dbReference type="Pfam" id="PF01428">
    <property type="entry name" value="zf-AN1"/>
    <property type="match status" value="1"/>
</dbReference>
<name>A0ABD1LHU5_9FABA</name>
<dbReference type="Gene3D" id="1.20.5.4770">
    <property type="match status" value="1"/>
</dbReference>
<evidence type="ECO:0000256" key="2">
    <source>
        <dbReference type="ARBA" id="ARBA00022723"/>
    </source>
</evidence>
<dbReference type="InterPro" id="IPR035896">
    <property type="entry name" value="AN1-like_Znf"/>
</dbReference>
<dbReference type="PROSITE" id="PS51039">
    <property type="entry name" value="ZF_AN1"/>
    <property type="match status" value="1"/>
</dbReference>
<dbReference type="PROSITE" id="PS51036">
    <property type="entry name" value="ZF_A20"/>
    <property type="match status" value="1"/>
</dbReference>
<comment type="caution">
    <text evidence="8">The sequence shown here is derived from an EMBL/GenBank/DDBJ whole genome shotgun (WGS) entry which is preliminary data.</text>
</comment>
<keyword evidence="4" id="KW-0862">Zinc</keyword>
<evidence type="ECO:0000313" key="8">
    <source>
        <dbReference type="EMBL" id="KAL2323110.1"/>
    </source>
</evidence>
<keyword evidence="9" id="KW-1185">Reference proteome</keyword>
<dbReference type="AlphaFoldDB" id="A0ABD1LHU5"/>
<feature type="domain" description="A20-type" evidence="6">
    <location>
        <begin position="11"/>
        <end position="45"/>
    </location>
</feature>
<evidence type="ECO:0000256" key="4">
    <source>
        <dbReference type="ARBA" id="ARBA00022833"/>
    </source>
</evidence>
<evidence type="ECO:0000256" key="5">
    <source>
        <dbReference type="PROSITE-ProRule" id="PRU00449"/>
    </source>
</evidence>
<evidence type="ECO:0000256" key="3">
    <source>
        <dbReference type="ARBA" id="ARBA00022771"/>
    </source>
</evidence>
<proteinExistence type="predicted"/>
<dbReference type="SUPFAM" id="SSF118310">
    <property type="entry name" value="AN1-like Zinc finger"/>
    <property type="match status" value="1"/>
</dbReference>
<evidence type="ECO:0000256" key="1">
    <source>
        <dbReference type="ARBA" id="ARBA00003732"/>
    </source>
</evidence>
<dbReference type="PANTHER" id="PTHR10634:SF67">
    <property type="entry name" value="AN1-TYPE ZINC FINGER PROTEIN 3"/>
    <property type="match status" value="1"/>
</dbReference>
<dbReference type="SMART" id="SM00259">
    <property type="entry name" value="ZnF_A20"/>
    <property type="match status" value="1"/>
</dbReference>
<dbReference type="SMART" id="SM00154">
    <property type="entry name" value="ZnF_AN1"/>
    <property type="match status" value="1"/>
</dbReference>
<dbReference type="EMBL" id="JBGMDY010000009">
    <property type="protein sequence ID" value="KAL2323110.1"/>
    <property type="molecule type" value="Genomic_DNA"/>
</dbReference>
<evidence type="ECO:0000259" key="7">
    <source>
        <dbReference type="PROSITE" id="PS51039"/>
    </source>
</evidence>
<dbReference type="InterPro" id="IPR000058">
    <property type="entry name" value="Znf_AN1"/>
</dbReference>
<comment type="function">
    <text evidence="1">May be involved in environmental stress response.</text>
</comment>
<gene>
    <name evidence="8" type="ORF">Fmac_027489</name>
</gene>
<dbReference type="Pfam" id="PF01754">
    <property type="entry name" value="zf-A20"/>
    <property type="match status" value="1"/>
</dbReference>
<accession>A0ABD1LHU5</accession>
<evidence type="ECO:0008006" key="10">
    <source>
        <dbReference type="Google" id="ProtNLM"/>
    </source>
</evidence>
<protein>
    <recommendedName>
        <fullName evidence="10">Zinc finger A20 and AN1 domain-containing stress-associated protein 4</fullName>
    </recommendedName>
</protein>
<dbReference type="Gene3D" id="4.10.1110.10">
    <property type="entry name" value="AN1-like Zinc finger"/>
    <property type="match status" value="1"/>
</dbReference>
<dbReference type="FunFam" id="4.10.1110.10:FF:000001">
    <property type="entry name" value="Zinc finger AN1-type containing 6"/>
    <property type="match status" value="1"/>
</dbReference>
<dbReference type="SUPFAM" id="SSF57716">
    <property type="entry name" value="Glucocorticoid receptor-like (DNA-binding domain)"/>
    <property type="match status" value="1"/>
</dbReference>
<dbReference type="PANTHER" id="PTHR10634">
    <property type="entry name" value="AN1-TYPE ZINC FINGER PROTEIN"/>
    <property type="match status" value="1"/>
</dbReference>
<dbReference type="InterPro" id="IPR002653">
    <property type="entry name" value="Znf_A20"/>
</dbReference>
<dbReference type="Proteomes" id="UP001603857">
    <property type="component" value="Unassembled WGS sequence"/>
</dbReference>
<sequence>MAEEHRCEAPAEGHRLCANNCGLFGGSATMNLCSKCYGAIRLKEHQEPSTVIEAALSSSSSSAAAAAEEDSPPSRHAVDAVEGPSAAVSPSCCSSWSQPNRCAACRKRVGLTGFKCRCGVTFCGTHRYPEKHACGFDFKALGRDQIARANPVIKAEKLRRI</sequence>
<keyword evidence="2" id="KW-0479">Metal-binding</keyword>